<comment type="caution">
    <text evidence="1">The sequence shown here is derived from an EMBL/GenBank/DDBJ whole genome shotgun (WGS) entry which is preliminary data.</text>
</comment>
<dbReference type="EMBL" id="JANIBM010000013">
    <property type="protein sequence ID" value="MCQ8181938.1"/>
    <property type="molecule type" value="Genomic_DNA"/>
</dbReference>
<dbReference type="Proteomes" id="UP001524569">
    <property type="component" value="Unassembled WGS sequence"/>
</dbReference>
<proteinExistence type="predicted"/>
<dbReference type="RefSeq" id="WP_256611224.1">
    <property type="nucleotide sequence ID" value="NZ_JANIBM010000013.1"/>
</dbReference>
<gene>
    <name evidence="1" type="ORF">NP603_12535</name>
</gene>
<organism evidence="1 2">
    <name type="scientific">Methylomonas aurea</name>
    <dbReference type="NCBI Taxonomy" id="2952224"/>
    <lineage>
        <taxon>Bacteria</taxon>
        <taxon>Pseudomonadati</taxon>
        <taxon>Pseudomonadota</taxon>
        <taxon>Gammaproteobacteria</taxon>
        <taxon>Methylococcales</taxon>
        <taxon>Methylococcaceae</taxon>
        <taxon>Methylomonas</taxon>
    </lineage>
</organism>
<accession>A0ABT1UJC5</accession>
<name>A0ABT1UJC5_9GAMM</name>
<evidence type="ECO:0000313" key="2">
    <source>
        <dbReference type="Proteomes" id="UP001524569"/>
    </source>
</evidence>
<protein>
    <submittedName>
        <fullName evidence="1">DUF1566 domain-containing protein</fullName>
    </submittedName>
</protein>
<evidence type="ECO:0000313" key="1">
    <source>
        <dbReference type="EMBL" id="MCQ8181938.1"/>
    </source>
</evidence>
<keyword evidence="2" id="KW-1185">Reference proteome</keyword>
<sequence length="236" mass="25274">MQAALESRANGTMVYDTDRDITWVANANLFKTLVDVSGDTVAYVQGIIAANNGVVLNKPNVYDGNDGVYNLSAADFYAGSGGMTWFGAMAWAGSLNYGGYDDWRLPVGVSGSTGGTGILGSEMGHLFYEELGGMALKPIGTQHDSDYALFGNIQQYYWAGTEYLFGLGNSTAWTFDFNDGSQWSSFKNLQSPRLYAWAVRDGDVAAVPLPAAAWLFGTGLLGLSNLRKLSTLSTTS</sequence>
<reference evidence="1 2" key="1">
    <citation type="submission" date="2022-07" db="EMBL/GenBank/DDBJ databases">
        <title>Methylomonas rivi sp. nov., Methylomonas rosea sp. nov., Methylomonas aureus sp. nov. and Methylomonas subterranea sp. nov., four novel methanotrophs isolated from a freshwater creek and the deep terrestrial subsurface.</title>
        <authorList>
            <person name="Abin C."/>
            <person name="Sankaranarayanan K."/>
            <person name="Garner C."/>
            <person name="Sindelar R."/>
            <person name="Kotary K."/>
            <person name="Garner R."/>
            <person name="Barclay S."/>
            <person name="Lawson P."/>
            <person name="Krumholz L."/>
        </authorList>
    </citation>
    <scope>NUCLEOTIDE SEQUENCE [LARGE SCALE GENOMIC DNA]</scope>
    <source>
        <strain evidence="1 2">SURF-1</strain>
    </source>
</reference>